<dbReference type="GO" id="GO:0043531">
    <property type="term" value="F:ADP binding"/>
    <property type="evidence" value="ECO:0007669"/>
    <property type="project" value="InterPro"/>
</dbReference>
<comment type="caution">
    <text evidence="10">The sequence shown here is derived from an EMBL/GenBank/DDBJ whole genome shotgun (WGS) entry which is preliminary data.</text>
</comment>
<dbReference type="InterPro" id="IPR019734">
    <property type="entry name" value="TPR_rpt"/>
</dbReference>
<evidence type="ECO:0000259" key="9">
    <source>
        <dbReference type="PROSITE" id="PS51755"/>
    </source>
</evidence>
<feature type="domain" description="OmpR/PhoB-type" evidence="9">
    <location>
        <begin position="1"/>
        <end position="92"/>
    </location>
</feature>
<evidence type="ECO:0000256" key="7">
    <source>
        <dbReference type="PROSITE-ProRule" id="PRU01091"/>
    </source>
</evidence>
<proteinExistence type="inferred from homology"/>
<evidence type="ECO:0000256" key="4">
    <source>
        <dbReference type="ARBA" id="ARBA00023125"/>
    </source>
</evidence>
<accession>A0A7W7XAE9</accession>
<dbReference type="InterPro" id="IPR041617">
    <property type="entry name" value="TPR_MalT"/>
</dbReference>
<dbReference type="Proteomes" id="UP000582643">
    <property type="component" value="Unassembled WGS sequence"/>
</dbReference>
<keyword evidence="5" id="KW-0804">Transcription</keyword>
<keyword evidence="2" id="KW-0902">Two-component regulatory system</keyword>
<dbReference type="Pfam" id="PF00486">
    <property type="entry name" value="Trans_reg_C"/>
    <property type="match status" value="1"/>
</dbReference>
<dbReference type="AlphaFoldDB" id="A0A7W7XAE9"/>
<dbReference type="PRINTS" id="PR00364">
    <property type="entry name" value="DISEASERSIST"/>
</dbReference>
<dbReference type="SUPFAM" id="SSF46894">
    <property type="entry name" value="C-terminal effector domain of the bipartite response regulators"/>
    <property type="match status" value="1"/>
</dbReference>
<dbReference type="SUPFAM" id="SSF52540">
    <property type="entry name" value="P-loop containing nucleoside triphosphate hydrolases"/>
    <property type="match status" value="1"/>
</dbReference>
<organism evidence="10 11">
    <name type="scientific">Streptomyces nymphaeiformis</name>
    <dbReference type="NCBI Taxonomy" id="2663842"/>
    <lineage>
        <taxon>Bacteria</taxon>
        <taxon>Bacillati</taxon>
        <taxon>Actinomycetota</taxon>
        <taxon>Actinomycetes</taxon>
        <taxon>Kitasatosporales</taxon>
        <taxon>Streptomycetaceae</taxon>
        <taxon>Streptomyces</taxon>
    </lineage>
</organism>
<dbReference type="InterPro" id="IPR002182">
    <property type="entry name" value="NB-ARC"/>
</dbReference>
<comment type="similarity">
    <text evidence="1">Belongs to the AfsR/DnrI/RedD regulatory family.</text>
</comment>
<evidence type="ECO:0000256" key="3">
    <source>
        <dbReference type="ARBA" id="ARBA00023015"/>
    </source>
</evidence>
<dbReference type="SMART" id="SM00028">
    <property type="entry name" value="TPR"/>
    <property type="match status" value="8"/>
</dbReference>
<dbReference type="Gene3D" id="1.25.40.10">
    <property type="entry name" value="Tetratricopeptide repeat domain"/>
    <property type="match status" value="3"/>
</dbReference>
<dbReference type="GO" id="GO:0003677">
    <property type="term" value="F:DNA binding"/>
    <property type="evidence" value="ECO:0007669"/>
    <property type="project" value="UniProtKB-UniRule"/>
</dbReference>
<dbReference type="Gene3D" id="1.10.10.10">
    <property type="entry name" value="Winged helix-like DNA-binding domain superfamily/Winged helix DNA-binding domain"/>
    <property type="match status" value="1"/>
</dbReference>
<evidence type="ECO:0000256" key="5">
    <source>
        <dbReference type="ARBA" id="ARBA00023163"/>
    </source>
</evidence>
<dbReference type="Pfam" id="PF17874">
    <property type="entry name" value="TPR_MalT"/>
    <property type="match status" value="1"/>
</dbReference>
<keyword evidence="4 7" id="KW-0238">DNA-binding</keyword>
<sequence length="1099" mass="118451">MEFRLLGPEEVLHEGQPVPISAAKHRALLTMFLLRSDRVVMTEDLIDGLWGTNPPKTARTTLHNYIRRLRKVLLACGSDPLLTEPGGYVLRLESHWLDVHAFDDLVAQAEGAQERGDLVAASQLQRRALGLWRGKALEGTASRYLAEVEAPRLEEARRSAFEKLMDIDLRLGRHNALLGEMRRELAREPLRERLRSQYMLALYRAGRRADALDVYREGRRVLVKELGLEPGPALREMERAILADSPALAAPTAAASRAAVSRNAGQVPPPRQLPPGTAHFTGRGAHLRALDEWAGASGTHGPMVITAIDGQGGMGKTALAVHWGHSARARYPDGQLYIDMRGYATTRPVTSVEALASFLYALGIPADRIPDDPDRAAGLYRTLLAEKRVLVVIDNARSADQVRPLLPGTPGSHVVVTSRDVLAGLVVRDSARHLGVDALAPEEAAELLERLLGASVVAAEPEATAELARLCWYVPLALRVSAVNVREAGGDRPVAGHVDRLRDEDRRLAALSVPDDEASNLQAVLSLSYLSLSPDERRLFRRLGLVPGPTITVAGASALLGLPVARTAQLLRRLVAVHLVGQTDPDAYGLHDLLRLFAESNAAADESPEERAAALRRLYDYYLAGVRAGARLLYPEKLRAFGPGQAAGHAAAETAVDMDAGSSRGAEESTVGTVVLPDETAARQWFRGEHTNLVIAAQRGAALGLPAASWELCDGLRGYFWLVRTGPDWVSVAEAGLEAAQGANHTIGSATARMSLGDAHRSLGRYDRAAQHYEALLADAESAHWAEGKAQALNSLGLVGILTGKLRDAVQRYEEAVDALPADSRWNLLRLSTEGNMGLLRQELGDLRQAERHNATALELSRGIGSRGAEGVTLGNLGQVLGLLGRSEEALECLTEALAVHRELGNRGSEAETLRGLADWHRDRGDHSTALDLALAAAALADEIEESRLAAAALQTVASVRTVLGQLAEAEEIYRRAQDLAEQTGARHTEAAILIGRAEARLLRGDLAEADAYVRHALERARREGYGILEGQALTVIGRLRLAEGRPVEAAEHAEHAVSILAEIGHRTGRIAAQEVLSRARSQAPDDQDEESGAPEPSA</sequence>
<dbReference type="SMART" id="SM00862">
    <property type="entry name" value="Trans_reg_C"/>
    <property type="match status" value="1"/>
</dbReference>
<dbReference type="InterPro" id="IPR027417">
    <property type="entry name" value="P-loop_NTPase"/>
</dbReference>
<evidence type="ECO:0000256" key="1">
    <source>
        <dbReference type="ARBA" id="ARBA00005820"/>
    </source>
</evidence>
<keyword evidence="11" id="KW-1185">Reference proteome</keyword>
<dbReference type="PANTHER" id="PTHR35807">
    <property type="entry name" value="TRANSCRIPTIONAL REGULATOR REDD-RELATED"/>
    <property type="match status" value="1"/>
</dbReference>
<dbReference type="Pfam" id="PF00931">
    <property type="entry name" value="NB-ARC"/>
    <property type="match status" value="1"/>
</dbReference>
<dbReference type="PANTHER" id="PTHR35807:SF1">
    <property type="entry name" value="TRANSCRIPTIONAL REGULATOR REDD"/>
    <property type="match status" value="1"/>
</dbReference>
<evidence type="ECO:0000313" key="10">
    <source>
        <dbReference type="EMBL" id="MBB4980897.1"/>
    </source>
</evidence>
<dbReference type="GO" id="GO:0000160">
    <property type="term" value="P:phosphorelay signal transduction system"/>
    <property type="evidence" value="ECO:0007669"/>
    <property type="project" value="UniProtKB-KW"/>
</dbReference>
<dbReference type="CDD" id="cd15831">
    <property type="entry name" value="BTAD"/>
    <property type="match status" value="1"/>
</dbReference>
<dbReference type="InterPro" id="IPR005158">
    <property type="entry name" value="BTAD"/>
</dbReference>
<gene>
    <name evidence="10" type="ORF">GGE06_001805</name>
</gene>
<dbReference type="InterPro" id="IPR016032">
    <property type="entry name" value="Sig_transdc_resp-reg_C-effctor"/>
</dbReference>
<dbReference type="Pfam" id="PF13374">
    <property type="entry name" value="TPR_10"/>
    <property type="match status" value="1"/>
</dbReference>
<dbReference type="CDD" id="cd00383">
    <property type="entry name" value="trans_reg_C"/>
    <property type="match status" value="1"/>
</dbReference>
<evidence type="ECO:0000256" key="8">
    <source>
        <dbReference type="SAM" id="MobiDB-lite"/>
    </source>
</evidence>
<keyword evidence="3" id="KW-0805">Transcription regulation</keyword>
<dbReference type="SMART" id="SM01043">
    <property type="entry name" value="BTAD"/>
    <property type="match status" value="1"/>
</dbReference>
<name>A0A7W7XAE9_9ACTN</name>
<evidence type="ECO:0000256" key="6">
    <source>
        <dbReference type="PROSITE-ProRule" id="PRU00339"/>
    </source>
</evidence>
<dbReference type="EMBL" id="JACHJY010000002">
    <property type="protein sequence ID" value="MBB4980897.1"/>
    <property type="molecule type" value="Genomic_DNA"/>
</dbReference>
<evidence type="ECO:0000313" key="11">
    <source>
        <dbReference type="Proteomes" id="UP000582643"/>
    </source>
</evidence>
<dbReference type="RefSeq" id="WP_116157035.1">
    <property type="nucleotide sequence ID" value="NZ_JACHJY010000002.1"/>
</dbReference>
<keyword evidence="6" id="KW-0802">TPR repeat</keyword>
<dbReference type="InterPro" id="IPR051677">
    <property type="entry name" value="AfsR-DnrI-RedD_regulator"/>
</dbReference>
<dbReference type="GO" id="GO:0006355">
    <property type="term" value="P:regulation of DNA-templated transcription"/>
    <property type="evidence" value="ECO:0007669"/>
    <property type="project" value="InterPro"/>
</dbReference>
<feature type="repeat" description="TPR" evidence="6">
    <location>
        <begin position="790"/>
        <end position="823"/>
    </location>
</feature>
<protein>
    <submittedName>
        <fullName evidence="10">DNA-binding SARP family transcriptional activator</fullName>
    </submittedName>
</protein>
<dbReference type="PROSITE" id="PS51755">
    <property type="entry name" value="OMPR_PHOB"/>
    <property type="match status" value="1"/>
</dbReference>
<dbReference type="PROSITE" id="PS50005">
    <property type="entry name" value="TPR"/>
    <property type="match status" value="1"/>
</dbReference>
<dbReference type="InterPro" id="IPR036388">
    <property type="entry name" value="WH-like_DNA-bd_sf"/>
</dbReference>
<feature type="DNA-binding region" description="OmpR/PhoB-type" evidence="7">
    <location>
        <begin position="1"/>
        <end position="92"/>
    </location>
</feature>
<evidence type="ECO:0000256" key="2">
    <source>
        <dbReference type="ARBA" id="ARBA00023012"/>
    </source>
</evidence>
<dbReference type="InterPro" id="IPR011990">
    <property type="entry name" value="TPR-like_helical_dom_sf"/>
</dbReference>
<feature type="region of interest" description="Disordered" evidence="8">
    <location>
        <begin position="1075"/>
        <end position="1099"/>
    </location>
</feature>
<dbReference type="Pfam" id="PF03704">
    <property type="entry name" value="BTAD"/>
    <property type="match status" value="1"/>
</dbReference>
<dbReference type="InterPro" id="IPR001867">
    <property type="entry name" value="OmpR/PhoB-type_DNA-bd"/>
</dbReference>
<reference evidence="10 11" key="1">
    <citation type="submission" date="2020-08" db="EMBL/GenBank/DDBJ databases">
        <title>Genomic Encyclopedia of Type Strains, Phase III (KMG-III): the genomes of soil and plant-associated and newly described type strains.</title>
        <authorList>
            <person name="Whitman W."/>
        </authorList>
    </citation>
    <scope>NUCLEOTIDE SEQUENCE [LARGE SCALE GENOMIC DNA]</scope>
    <source>
        <strain evidence="10 11">SFB5A</strain>
    </source>
</reference>
<dbReference type="Gene3D" id="3.40.50.300">
    <property type="entry name" value="P-loop containing nucleotide triphosphate hydrolases"/>
    <property type="match status" value="1"/>
</dbReference>
<dbReference type="SUPFAM" id="SSF48452">
    <property type="entry name" value="TPR-like"/>
    <property type="match status" value="3"/>
</dbReference>